<dbReference type="InterPro" id="IPR052158">
    <property type="entry name" value="INH-QAR"/>
</dbReference>
<dbReference type="PROSITE" id="PS01124">
    <property type="entry name" value="HTH_ARAC_FAMILY_2"/>
    <property type="match status" value="1"/>
</dbReference>
<dbReference type="Pfam" id="PF01965">
    <property type="entry name" value="DJ-1_PfpI"/>
    <property type="match status" value="1"/>
</dbReference>
<reference evidence="2" key="1">
    <citation type="submission" date="2021-07" db="EMBL/GenBank/DDBJ databases">
        <title>Zhongshania sp. CAU 1632 isolated from seawater.</title>
        <authorList>
            <person name="Kim W."/>
        </authorList>
    </citation>
    <scope>NUCLEOTIDE SEQUENCE</scope>
    <source>
        <strain evidence="2">CAU 1632</strain>
    </source>
</reference>
<dbReference type="RefSeq" id="WP_219044138.1">
    <property type="nucleotide sequence ID" value="NZ_JAHWDQ010000003.1"/>
</dbReference>
<proteinExistence type="predicted"/>
<keyword evidence="3" id="KW-1185">Reference proteome</keyword>
<evidence type="ECO:0000259" key="1">
    <source>
        <dbReference type="PROSITE" id="PS01124"/>
    </source>
</evidence>
<feature type="domain" description="HTH araC/xylS-type" evidence="1">
    <location>
        <begin position="226"/>
        <end position="324"/>
    </location>
</feature>
<accession>A0ABS6VW55</accession>
<protein>
    <submittedName>
        <fullName evidence="2">Helix-turn-helix domain-containing protein</fullName>
    </submittedName>
</protein>
<dbReference type="CDD" id="cd03138">
    <property type="entry name" value="GATase1_AraC_2"/>
    <property type="match status" value="1"/>
</dbReference>
<dbReference type="Pfam" id="PF12833">
    <property type="entry name" value="HTH_18"/>
    <property type="match status" value="1"/>
</dbReference>
<dbReference type="SMART" id="SM00342">
    <property type="entry name" value="HTH_ARAC"/>
    <property type="match status" value="1"/>
</dbReference>
<dbReference type="PANTHER" id="PTHR43130">
    <property type="entry name" value="ARAC-FAMILY TRANSCRIPTIONAL REGULATOR"/>
    <property type="match status" value="1"/>
</dbReference>
<organism evidence="2 3">
    <name type="scientific">Zhongshania aquimaris</name>
    <dbReference type="NCBI Taxonomy" id="2857107"/>
    <lineage>
        <taxon>Bacteria</taxon>
        <taxon>Pseudomonadati</taxon>
        <taxon>Pseudomonadota</taxon>
        <taxon>Gammaproteobacteria</taxon>
        <taxon>Cellvibrionales</taxon>
        <taxon>Spongiibacteraceae</taxon>
        <taxon>Zhongshania</taxon>
    </lineage>
</organism>
<dbReference type="Proteomes" id="UP001166291">
    <property type="component" value="Unassembled WGS sequence"/>
</dbReference>
<dbReference type="EMBL" id="JAHWDQ010000003">
    <property type="protein sequence ID" value="MBW2941920.1"/>
    <property type="molecule type" value="Genomic_DNA"/>
</dbReference>
<comment type="caution">
    <text evidence="2">The sequence shown here is derived from an EMBL/GenBank/DDBJ whole genome shotgun (WGS) entry which is preliminary data.</text>
</comment>
<name>A0ABS6VW55_9GAMM</name>
<sequence length="339" mass="38053">MSRRIFILAVDGAMASSLVGNRDLFMVANMIAKNTAKSAAALFDVHFVSMDGRSVECVNGCRMDVDGSIDDIRAGDTLFSPAFMIPNPASVVDNLPQWQDLIEWLREHGAGLDLIATNCSGSYALAEAGLLDGGRVTTAWWLQSEMQRRYPAIQVDRDAICVYSGNLLTGAGSSSYLDVGLSVIEKYAGKPFARLLAKYMMLDSQRITQAPYAILSLFDSSDEVVNKSEQWIRANLARDFKIEDLAANVAVSPRTLIRRFNNAIGESPQGLTQKLRIERSKILLETTQLRFSEIVQRCGYQDESAFRRLFKRYCQMTPREYRQRFVREPALNIENEVRH</sequence>
<evidence type="ECO:0000313" key="2">
    <source>
        <dbReference type="EMBL" id="MBW2941920.1"/>
    </source>
</evidence>
<dbReference type="InterPro" id="IPR018060">
    <property type="entry name" value="HTH_AraC"/>
</dbReference>
<dbReference type="InterPro" id="IPR002818">
    <property type="entry name" value="DJ-1/PfpI"/>
</dbReference>
<evidence type="ECO:0000313" key="3">
    <source>
        <dbReference type="Proteomes" id="UP001166291"/>
    </source>
</evidence>
<dbReference type="PANTHER" id="PTHR43130:SF11">
    <property type="entry name" value="TRANSCRIPTIONAL REGULATORY PROTEIN"/>
    <property type="match status" value="1"/>
</dbReference>
<gene>
    <name evidence="2" type="ORF">KXJ70_14075</name>
</gene>